<dbReference type="Proteomes" id="UP001187682">
    <property type="component" value="Unassembled WGS sequence"/>
</dbReference>
<reference evidence="9" key="1">
    <citation type="submission" date="2018-03" db="EMBL/GenBank/DDBJ databases">
        <authorList>
            <person name="Guldener U."/>
        </authorList>
    </citation>
    <scope>NUCLEOTIDE SEQUENCE</scope>
</reference>
<dbReference type="InterPro" id="IPR020846">
    <property type="entry name" value="MFS_dom"/>
</dbReference>
<accession>A0AAE8SUE8</accession>
<dbReference type="AlphaFoldDB" id="A0AAE8SUE8"/>
<comment type="caution">
    <text evidence="9">The sequence shown here is derived from an EMBL/GenBank/DDBJ whole genome shotgun (WGS) entry which is preliminary data.</text>
</comment>
<dbReference type="SUPFAM" id="SSF103473">
    <property type="entry name" value="MFS general substrate transporter"/>
    <property type="match status" value="1"/>
</dbReference>
<dbReference type="PANTHER" id="PTHR43791:SF48">
    <property type="entry name" value="TRANSPORTER, PUTATIVE (AFU_ORTHOLOGUE AFUA_4G01000)-RELATED"/>
    <property type="match status" value="1"/>
</dbReference>
<keyword evidence="10" id="KW-1185">Reference proteome</keyword>
<evidence type="ECO:0000259" key="8">
    <source>
        <dbReference type="PROSITE" id="PS50850"/>
    </source>
</evidence>
<feature type="transmembrane region" description="Helical" evidence="7">
    <location>
        <begin position="99"/>
        <end position="120"/>
    </location>
</feature>
<evidence type="ECO:0000256" key="6">
    <source>
        <dbReference type="SAM" id="MobiDB-lite"/>
    </source>
</evidence>
<evidence type="ECO:0000256" key="4">
    <source>
        <dbReference type="ARBA" id="ARBA00022989"/>
    </source>
</evidence>
<dbReference type="InterPro" id="IPR011701">
    <property type="entry name" value="MFS"/>
</dbReference>
<evidence type="ECO:0000313" key="9">
    <source>
        <dbReference type="EMBL" id="SPO01620.1"/>
    </source>
</evidence>
<name>A0AAE8SUE8_9PEZI</name>
<dbReference type="GO" id="GO:0022857">
    <property type="term" value="F:transmembrane transporter activity"/>
    <property type="evidence" value="ECO:0007669"/>
    <property type="project" value="InterPro"/>
</dbReference>
<sequence length="225" mass="24942">MAEPALQRPSWIEAGTTEKRANGSPRISPSSVTGRPPRPEPQRVFDPDEERRVCKKIDRMILPIVCLLYLFCFIDRASIGNARLAGMEEDLHMQGIDYNATLSIFYISYIIFEIPSNILCKIIGPGWYLPLLTILFGACSVANAFVKSVPQAMAVRFLLGVFEAGMLPGIAYYLSRWYRRSELTFRLACYIATAPLAGAFGALLASSILTLDEFVTSSYSPLANS</sequence>
<feature type="region of interest" description="Disordered" evidence="6">
    <location>
        <begin position="1"/>
        <end position="47"/>
    </location>
</feature>
<feature type="transmembrane region" description="Helical" evidence="7">
    <location>
        <begin position="127"/>
        <end position="146"/>
    </location>
</feature>
<keyword evidence="5 7" id="KW-0472">Membrane</keyword>
<dbReference type="PROSITE" id="PS50850">
    <property type="entry name" value="MFS"/>
    <property type="match status" value="1"/>
</dbReference>
<evidence type="ECO:0000256" key="2">
    <source>
        <dbReference type="ARBA" id="ARBA00022448"/>
    </source>
</evidence>
<feature type="transmembrane region" description="Helical" evidence="7">
    <location>
        <begin position="187"/>
        <end position="211"/>
    </location>
</feature>
<feature type="domain" description="Major facilitator superfamily (MFS) profile" evidence="8">
    <location>
        <begin position="61"/>
        <end position="225"/>
    </location>
</feature>
<evidence type="ECO:0000256" key="5">
    <source>
        <dbReference type="ARBA" id="ARBA00023136"/>
    </source>
</evidence>
<comment type="subcellular location">
    <subcellularLocation>
        <location evidence="1">Membrane</location>
        <topology evidence="1">Multi-pass membrane protein</topology>
    </subcellularLocation>
</comment>
<evidence type="ECO:0000256" key="1">
    <source>
        <dbReference type="ARBA" id="ARBA00004141"/>
    </source>
</evidence>
<dbReference type="GO" id="GO:0016020">
    <property type="term" value="C:membrane"/>
    <property type="evidence" value="ECO:0007669"/>
    <property type="project" value="UniProtKB-SubCell"/>
</dbReference>
<keyword evidence="2" id="KW-0813">Transport</keyword>
<proteinExistence type="predicted"/>
<keyword evidence="4 7" id="KW-1133">Transmembrane helix</keyword>
<evidence type="ECO:0000256" key="7">
    <source>
        <dbReference type="SAM" id="Phobius"/>
    </source>
</evidence>
<dbReference type="Pfam" id="PF07690">
    <property type="entry name" value="MFS_1"/>
    <property type="match status" value="1"/>
</dbReference>
<protein>
    <recommendedName>
        <fullName evidence="8">Major facilitator superfamily (MFS) profile domain-containing protein</fullName>
    </recommendedName>
</protein>
<gene>
    <name evidence="9" type="ORF">DNG_04294</name>
</gene>
<organism evidence="9 10">
    <name type="scientific">Cephalotrichum gorgonifer</name>
    <dbReference type="NCBI Taxonomy" id="2041049"/>
    <lineage>
        <taxon>Eukaryota</taxon>
        <taxon>Fungi</taxon>
        <taxon>Dikarya</taxon>
        <taxon>Ascomycota</taxon>
        <taxon>Pezizomycotina</taxon>
        <taxon>Sordariomycetes</taxon>
        <taxon>Hypocreomycetidae</taxon>
        <taxon>Microascales</taxon>
        <taxon>Microascaceae</taxon>
        <taxon>Cephalotrichum</taxon>
    </lineage>
</organism>
<evidence type="ECO:0000256" key="3">
    <source>
        <dbReference type="ARBA" id="ARBA00022692"/>
    </source>
</evidence>
<feature type="transmembrane region" description="Helical" evidence="7">
    <location>
        <begin position="152"/>
        <end position="175"/>
    </location>
</feature>
<feature type="transmembrane region" description="Helical" evidence="7">
    <location>
        <begin position="60"/>
        <end position="79"/>
    </location>
</feature>
<dbReference type="InterPro" id="IPR036259">
    <property type="entry name" value="MFS_trans_sf"/>
</dbReference>
<keyword evidence="3 7" id="KW-0812">Transmembrane</keyword>
<dbReference type="Gene3D" id="1.20.1250.20">
    <property type="entry name" value="MFS general substrate transporter like domains"/>
    <property type="match status" value="1"/>
</dbReference>
<dbReference type="PANTHER" id="PTHR43791">
    <property type="entry name" value="PERMEASE-RELATED"/>
    <property type="match status" value="1"/>
</dbReference>
<dbReference type="FunFam" id="1.20.1250.20:FF:000018">
    <property type="entry name" value="MFS transporter permease"/>
    <property type="match status" value="1"/>
</dbReference>
<feature type="compositionally biased region" description="Basic and acidic residues" evidence="6">
    <location>
        <begin position="37"/>
        <end position="47"/>
    </location>
</feature>
<evidence type="ECO:0000313" key="10">
    <source>
        <dbReference type="Proteomes" id="UP001187682"/>
    </source>
</evidence>
<dbReference type="EMBL" id="ONZQ02000005">
    <property type="protein sequence ID" value="SPO01620.1"/>
    <property type="molecule type" value="Genomic_DNA"/>
</dbReference>